<dbReference type="CDD" id="cd03246">
    <property type="entry name" value="ABCC_Protease_Secretion"/>
    <property type="match status" value="1"/>
</dbReference>
<feature type="domain" description="ABC transporter" evidence="10">
    <location>
        <begin position="340"/>
        <end position="575"/>
    </location>
</feature>
<accession>A0A1I4SI72</accession>
<keyword evidence="4 9" id="KW-0812">Transmembrane</keyword>
<evidence type="ECO:0000256" key="5">
    <source>
        <dbReference type="ARBA" id="ARBA00022741"/>
    </source>
</evidence>
<dbReference type="Pfam" id="PF00664">
    <property type="entry name" value="ABC_membrane"/>
    <property type="match status" value="1"/>
</dbReference>
<dbReference type="AlphaFoldDB" id="A0A1I4SI72"/>
<keyword evidence="2" id="KW-0813">Transport</keyword>
<evidence type="ECO:0000256" key="1">
    <source>
        <dbReference type="ARBA" id="ARBA00004651"/>
    </source>
</evidence>
<dbReference type="EMBL" id="FOUO01000017">
    <property type="protein sequence ID" value="SFM64176.1"/>
    <property type="molecule type" value="Genomic_DNA"/>
</dbReference>
<keyword evidence="8 9" id="KW-0472">Membrane</keyword>
<dbReference type="CDD" id="cd18586">
    <property type="entry name" value="ABC_6TM_PrtD_like"/>
    <property type="match status" value="1"/>
</dbReference>
<dbReference type="PANTHER" id="PTHR24221">
    <property type="entry name" value="ATP-BINDING CASSETTE SUB-FAMILY B"/>
    <property type="match status" value="1"/>
</dbReference>
<evidence type="ECO:0000259" key="11">
    <source>
        <dbReference type="PROSITE" id="PS50929"/>
    </source>
</evidence>
<comment type="subcellular location">
    <subcellularLocation>
        <location evidence="1">Cell membrane</location>
        <topology evidence="1">Multi-pass membrane protein</topology>
    </subcellularLocation>
</comment>
<dbReference type="InterPro" id="IPR017871">
    <property type="entry name" value="ABC_transporter-like_CS"/>
</dbReference>
<evidence type="ECO:0000256" key="2">
    <source>
        <dbReference type="ARBA" id="ARBA00022448"/>
    </source>
</evidence>
<dbReference type="InterPro" id="IPR011527">
    <property type="entry name" value="ABC1_TM_dom"/>
</dbReference>
<feature type="transmembrane region" description="Helical" evidence="9">
    <location>
        <begin position="65"/>
        <end position="85"/>
    </location>
</feature>
<proteinExistence type="predicted"/>
<keyword evidence="7 9" id="KW-1133">Transmembrane helix</keyword>
<dbReference type="SUPFAM" id="SSF52540">
    <property type="entry name" value="P-loop containing nucleoside triphosphate hydrolases"/>
    <property type="match status" value="1"/>
</dbReference>
<dbReference type="PROSITE" id="PS50893">
    <property type="entry name" value="ABC_TRANSPORTER_2"/>
    <property type="match status" value="1"/>
</dbReference>
<keyword evidence="5" id="KW-0547">Nucleotide-binding</keyword>
<dbReference type="InterPro" id="IPR047957">
    <property type="entry name" value="ABC_AprD-like_6TM"/>
</dbReference>
<evidence type="ECO:0000256" key="6">
    <source>
        <dbReference type="ARBA" id="ARBA00022840"/>
    </source>
</evidence>
<dbReference type="InterPro" id="IPR003439">
    <property type="entry name" value="ABC_transporter-like_ATP-bd"/>
</dbReference>
<gene>
    <name evidence="12" type="ORF">SAMN05421721_11721</name>
</gene>
<dbReference type="PROSITE" id="PS50929">
    <property type="entry name" value="ABC_TM1F"/>
    <property type="match status" value="1"/>
</dbReference>
<dbReference type="GO" id="GO:0030253">
    <property type="term" value="P:protein secretion by the type I secretion system"/>
    <property type="evidence" value="ECO:0007669"/>
    <property type="project" value="InterPro"/>
</dbReference>
<dbReference type="InterPro" id="IPR010128">
    <property type="entry name" value="ATPase_T1SS_PrtD-like"/>
</dbReference>
<dbReference type="GO" id="GO:0030256">
    <property type="term" value="C:type I protein secretion system complex"/>
    <property type="evidence" value="ECO:0007669"/>
    <property type="project" value="InterPro"/>
</dbReference>
<dbReference type="Pfam" id="PF00005">
    <property type="entry name" value="ABC_tran"/>
    <property type="match status" value="1"/>
</dbReference>
<dbReference type="GO" id="GO:0140359">
    <property type="term" value="F:ABC-type transporter activity"/>
    <property type="evidence" value="ECO:0007669"/>
    <property type="project" value="InterPro"/>
</dbReference>
<keyword evidence="6 12" id="KW-0067">ATP-binding</keyword>
<evidence type="ECO:0000256" key="3">
    <source>
        <dbReference type="ARBA" id="ARBA00022475"/>
    </source>
</evidence>
<feature type="transmembrane region" description="Helical" evidence="9">
    <location>
        <begin position="168"/>
        <end position="187"/>
    </location>
</feature>
<reference evidence="12 13" key="1">
    <citation type="submission" date="2016-10" db="EMBL/GenBank/DDBJ databases">
        <authorList>
            <person name="de Groot N.N."/>
        </authorList>
    </citation>
    <scope>NUCLEOTIDE SEQUENCE [LARGE SCALE GENOMIC DNA]</scope>
    <source>
        <strain evidence="12 13">DSM 4180</strain>
    </source>
</reference>
<dbReference type="Gene3D" id="1.20.1560.10">
    <property type="entry name" value="ABC transporter type 1, transmembrane domain"/>
    <property type="match status" value="1"/>
</dbReference>
<keyword evidence="3" id="KW-1003">Cell membrane</keyword>
<evidence type="ECO:0000259" key="10">
    <source>
        <dbReference type="PROSITE" id="PS50893"/>
    </source>
</evidence>
<dbReference type="InterPro" id="IPR039421">
    <property type="entry name" value="Type_1_exporter"/>
</dbReference>
<feature type="transmembrane region" description="Helical" evidence="9">
    <location>
        <begin position="143"/>
        <end position="162"/>
    </location>
</feature>
<dbReference type="RefSeq" id="WP_090486933.1">
    <property type="nucleotide sequence ID" value="NZ_FOUO01000017.1"/>
</dbReference>
<dbReference type="GO" id="GO:0005886">
    <property type="term" value="C:plasma membrane"/>
    <property type="evidence" value="ECO:0007669"/>
    <property type="project" value="UniProtKB-SubCell"/>
</dbReference>
<evidence type="ECO:0000256" key="4">
    <source>
        <dbReference type="ARBA" id="ARBA00022692"/>
    </source>
</evidence>
<keyword evidence="13" id="KW-1185">Reference proteome</keyword>
<dbReference type="NCBIfam" id="TIGR01842">
    <property type="entry name" value="type_I_sec_PrtD"/>
    <property type="match status" value="1"/>
</dbReference>
<dbReference type="GO" id="GO:0005524">
    <property type="term" value="F:ATP binding"/>
    <property type="evidence" value="ECO:0007669"/>
    <property type="project" value="UniProtKB-KW"/>
</dbReference>
<dbReference type="SMART" id="SM00382">
    <property type="entry name" value="AAA"/>
    <property type="match status" value="1"/>
</dbReference>
<evidence type="ECO:0000313" key="12">
    <source>
        <dbReference type="EMBL" id="SFM64176.1"/>
    </source>
</evidence>
<dbReference type="PROSITE" id="PS00211">
    <property type="entry name" value="ABC_TRANSPORTER_1"/>
    <property type="match status" value="1"/>
</dbReference>
<dbReference type="PANTHER" id="PTHR24221:SF248">
    <property type="entry name" value="ABC TRANSPORTER TRANSMEMBRANE REGION"/>
    <property type="match status" value="1"/>
</dbReference>
<dbReference type="InterPro" id="IPR036640">
    <property type="entry name" value="ABC1_TM_sf"/>
</dbReference>
<dbReference type="Gene3D" id="3.40.50.300">
    <property type="entry name" value="P-loop containing nucleotide triphosphate hydrolases"/>
    <property type="match status" value="1"/>
</dbReference>
<dbReference type="STRING" id="195064.SAMN05421721_11721"/>
<organism evidence="12 13">
    <name type="scientific">Ectothiorhodospira mobilis</name>
    <dbReference type="NCBI Taxonomy" id="195064"/>
    <lineage>
        <taxon>Bacteria</taxon>
        <taxon>Pseudomonadati</taxon>
        <taxon>Pseudomonadota</taxon>
        <taxon>Gammaproteobacteria</taxon>
        <taxon>Chromatiales</taxon>
        <taxon>Ectothiorhodospiraceae</taxon>
        <taxon>Ectothiorhodospira</taxon>
    </lineage>
</organism>
<feature type="domain" description="ABC transmembrane type-1" evidence="11">
    <location>
        <begin position="34"/>
        <end position="309"/>
    </location>
</feature>
<dbReference type="Proteomes" id="UP000199556">
    <property type="component" value="Unassembled WGS sequence"/>
</dbReference>
<feature type="transmembrane region" description="Helical" evidence="9">
    <location>
        <begin position="30"/>
        <end position="53"/>
    </location>
</feature>
<dbReference type="OrthoDB" id="6336411at2"/>
<evidence type="ECO:0000256" key="8">
    <source>
        <dbReference type="ARBA" id="ARBA00023136"/>
    </source>
</evidence>
<dbReference type="FunFam" id="3.40.50.300:FF:001444">
    <property type="entry name" value="ABC transporter ATP-binding protein"/>
    <property type="match status" value="1"/>
</dbReference>
<evidence type="ECO:0000313" key="13">
    <source>
        <dbReference type="Proteomes" id="UP000199556"/>
    </source>
</evidence>
<evidence type="ECO:0000256" key="9">
    <source>
        <dbReference type="SAM" id="Phobius"/>
    </source>
</evidence>
<dbReference type="InterPro" id="IPR003593">
    <property type="entry name" value="AAA+_ATPase"/>
</dbReference>
<protein>
    <submittedName>
        <fullName evidence="12">ATP-binding cassette, subfamily C/ATP-binding cassette, subfamily C, EexD</fullName>
    </submittedName>
</protein>
<evidence type="ECO:0000256" key="7">
    <source>
        <dbReference type="ARBA" id="ARBA00022989"/>
    </source>
</evidence>
<dbReference type="FunFam" id="1.20.1560.10:FF:000109">
    <property type="entry name" value="Alkaline protease secretion ATP-binding protein aprD"/>
    <property type="match status" value="1"/>
</dbReference>
<dbReference type="SUPFAM" id="SSF90123">
    <property type="entry name" value="ABC transporter transmembrane region"/>
    <property type="match status" value="1"/>
</dbReference>
<sequence length="581" mass="62859">MSRTPSTAGQGPDSAPKGELRQSMTQLKQAFFSVALFSFFINLLMLVPPIFMLQMYDRVLSSGSIPTLVMLLIVAVGLLIVMGLLDWSRNRVLVRAGTRLDALLDRRLFDATFFRALRSPDSGSTQPLKDMVTLRQFMTGQGVFAFFDAPWTPLLLGLIFLFHPVLGTIALIGALILLTLAILNEFLTRKPLGAANSEYIKESDYASSNLRNAEVLEAMGMTGRLRDRWQDLHQNVLGLQAIASDRSATLTAISKSLRMILQVGILAAGAYLAVEQVITPGVMIAASIIMARALAPVDQAMHAWRGFIGARGAWDRLNKVLESTPAAGEHMKLPEPQGRVSVENIVVIPPGSRTPALRGVKLELPPGRVLGVIGPSAAGKSSFARALVGVWPTYAGDVRIDGAEINNWDREQLGPHIGYLPQDIELFAGTIAENIARFGEVDPDQVVEAARKTGLHDMILHLPEGYDTRIGIHGGALSAGQRQRVALARAVYGNPRLIVLDEPNSNLDEAGEQALVQTIQQLRDEGRTVVIIAHRPAVLSAVDEILVLKDGQTAALGPRQEVLGRFTRPTGVSGNPIASQS</sequence>
<dbReference type="GO" id="GO:0034040">
    <property type="term" value="F:ATPase-coupled lipid transmembrane transporter activity"/>
    <property type="evidence" value="ECO:0007669"/>
    <property type="project" value="TreeGrafter"/>
</dbReference>
<dbReference type="InterPro" id="IPR027417">
    <property type="entry name" value="P-loop_NTPase"/>
</dbReference>
<name>A0A1I4SI72_ECTMO</name>
<dbReference type="GO" id="GO:0016887">
    <property type="term" value="F:ATP hydrolysis activity"/>
    <property type="evidence" value="ECO:0007669"/>
    <property type="project" value="InterPro"/>
</dbReference>